<reference evidence="3" key="1">
    <citation type="journal article" date="2010" name="Genome Res.">
        <title>Population genomic sequencing of Coccidioides fungi reveals recent hybridization and transposon control.</title>
        <authorList>
            <person name="Neafsey D.E."/>
            <person name="Barker B.M."/>
            <person name="Sharpton T.J."/>
            <person name="Stajich J.E."/>
            <person name="Park D.J."/>
            <person name="Whiston E."/>
            <person name="Hung C.-Y."/>
            <person name="McMahan C."/>
            <person name="White J."/>
            <person name="Sykes S."/>
            <person name="Heiman D."/>
            <person name="Young S."/>
            <person name="Zeng Q."/>
            <person name="Abouelleil A."/>
            <person name="Aftuck L."/>
            <person name="Bessette D."/>
            <person name="Brown A."/>
            <person name="FitzGerald M."/>
            <person name="Lui A."/>
            <person name="Macdonald J.P."/>
            <person name="Priest M."/>
            <person name="Orbach M.J."/>
            <person name="Galgiani J.N."/>
            <person name="Kirkland T.N."/>
            <person name="Cole G.T."/>
            <person name="Birren B.W."/>
            <person name="Henn M.R."/>
            <person name="Taylor J.W."/>
            <person name="Rounsley S.D."/>
        </authorList>
    </citation>
    <scope>NUCLEOTIDE SEQUENCE [LARGE SCALE GENOMIC DNA]</scope>
    <source>
        <strain evidence="3">H538.4</strain>
    </source>
</reference>
<accession>A0A0J8S0I0</accession>
<dbReference type="EMBL" id="DS017027">
    <property type="protein sequence ID" value="KMU90895.1"/>
    <property type="molecule type" value="Genomic_DNA"/>
</dbReference>
<evidence type="ECO:0000313" key="2">
    <source>
        <dbReference type="EMBL" id="KMU90895.1"/>
    </source>
</evidence>
<dbReference type="AlphaFoldDB" id="A0A0J8S0I0"/>
<feature type="region of interest" description="Disordered" evidence="1">
    <location>
        <begin position="16"/>
        <end position="99"/>
    </location>
</feature>
<feature type="compositionally biased region" description="Basic and acidic residues" evidence="1">
    <location>
        <begin position="44"/>
        <end position="77"/>
    </location>
</feature>
<evidence type="ECO:0000256" key="1">
    <source>
        <dbReference type="SAM" id="MobiDB-lite"/>
    </source>
</evidence>
<dbReference type="Proteomes" id="UP000054563">
    <property type="component" value="Unassembled WGS sequence"/>
</dbReference>
<name>A0A0J8S0I0_COCIT</name>
<organism evidence="2 3">
    <name type="scientific">Coccidioides immitis H538.4</name>
    <dbReference type="NCBI Taxonomy" id="396776"/>
    <lineage>
        <taxon>Eukaryota</taxon>
        <taxon>Fungi</taxon>
        <taxon>Dikarya</taxon>
        <taxon>Ascomycota</taxon>
        <taxon>Pezizomycotina</taxon>
        <taxon>Eurotiomycetes</taxon>
        <taxon>Eurotiomycetidae</taxon>
        <taxon>Onygenales</taxon>
        <taxon>Onygenaceae</taxon>
        <taxon>Coccidioides</taxon>
    </lineage>
</organism>
<protein>
    <submittedName>
        <fullName evidence="2">Uncharacterized protein</fullName>
    </submittedName>
</protein>
<dbReference type="VEuPathDB" id="FungiDB:CIHG_08551"/>
<gene>
    <name evidence="2" type="ORF">CIHG_08551</name>
</gene>
<feature type="compositionally biased region" description="Basic and acidic residues" evidence="1">
    <location>
        <begin position="16"/>
        <end position="31"/>
    </location>
</feature>
<evidence type="ECO:0000313" key="3">
    <source>
        <dbReference type="Proteomes" id="UP000054563"/>
    </source>
</evidence>
<proteinExistence type="predicted"/>
<sequence length="99" mass="10815">MADPCLEVLEAVDNQRTEKGSEKVPAAHHDSNGNLADLTANVSDHQRIPQDKSNRNRVSDTNQGEEHTRGGLRRAEGSGRIPCLGSILGPRAPHRRTKD</sequence>